<evidence type="ECO:0000313" key="3">
    <source>
        <dbReference type="Proteomes" id="UP000288805"/>
    </source>
</evidence>
<feature type="compositionally biased region" description="Basic and acidic residues" evidence="1">
    <location>
        <begin position="41"/>
        <end position="61"/>
    </location>
</feature>
<sequence>MTDQPTPAVVEAHDMDGPSKTGDDDPEQCTEKILEPSGESLNKRSKEKTPPHRERKRKEISGRQSLAGAGTLWILGEAKHQNQNETLGVLERRKVFVWTRT</sequence>
<comment type="caution">
    <text evidence="2">The sequence shown here is derived from an EMBL/GenBank/DDBJ whole genome shotgun (WGS) entry which is preliminary data.</text>
</comment>
<dbReference type="Proteomes" id="UP000288805">
    <property type="component" value="Unassembled WGS sequence"/>
</dbReference>
<protein>
    <submittedName>
        <fullName evidence="2">Uncharacterized protein</fullName>
    </submittedName>
</protein>
<dbReference type="AlphaFoldDB" id="A0A438D0L5"/>
<organism evidence="2 3">
    <name type="scientific">Vitis vinifera</name>
    <name type="common">Grape</name>
    <dbReference type="NCBI Taxonomy" id="29760"/>
    <lineage>
        <taxon>Eukaryota</taxon>
        <taxon>Viridiplantae</taxon>
        <taxon>Streptophyta</taxon>
        <taxon>Embryophyta</taxon>
        <taxon>Tracheophyta</taxon>
        <taxon>Spermatophyta</taxon>
        <taxon>Magnoliopsida</taxon>
        <taxon>eudicotyledons</taxon>
        <taxon>Gunneridae</taxon>
        <taxon>Pentapetalae</taxon>
        <taxon>rosids</taxon>
        <taxon>Vitales</taxon>
        <taxon>Vitaceae</taxon>
        <taxon>Viteae</taxon>
        <taxon>Vitis</taxon>
    </lineage>
</organism>
<dbReference type="EMBL" id="QGNW01001868">
    <property type="protein sequence ID" value="RVW28987.1"/>
    <property type="molecule type" value="Genomic_DNA"/>
</dbReference>
<proteinExistence type="predicted"/>
<feature type="region of interest" description="Disordered" evidence="1">
    <location>
        <begin position="1"/>
        <end position="66"/>
    </location>
</feature>
<name>A0A438D0L5_VITVI</name>
<accession>A0A438D0L5</accession>
<evidence type="ECO:0000313" key="2">
    <source>
        <dbReference type="EMBL" id="RVW28987.1"/>
    </source>
</evidence>
<reference evidence="2 3" key="1">
    <citation type="journal article" date="2018" name="PLoS Genet.">
        <title>Population sequencing reveals clonal diversity and ancestral inbreeding in the grapevine cultivar Chardonnay.</title>
        <authorList>
            <person name="Roach M.J."/>
            <person name="Johnson D.L."/>
            <person name="Bohlmann J."/>
            <person name="van Vuuren H.J."/>
            <person name="Jones S.J."/>
            <person name="Pretorius I.S."/>
            <person name="Schmidt S.A."/>
            <person name="Borneman A.R."/>
        </authorList>
    </citation>
    <scope>NUCLEOTIDE SEQUENCE [LARGE SCALE GENOMIC DNA]</scope>
    <source>
        <strain evidence="3">cv. Chardonnay</strain>
        <tissue evidence="2">Leaf</tissue>
    </source>
</reference>
<feature type="compositionally biased region" description="Basic and acidic residues" evidence="1">
    <location>
        <begin position="11"/>
        <end position="34"/>
    </location>
</feature>
<evidence type="ECO:0000256" key="1">
    <source>
        <dbReference type="SAM" id="MobiDB-lite"/>
    </source>
</evidence>
<gene>
    <name evidence="2" type="ORF">CK203_113195</name>
</gene>